<comment type="caution">
    <text evidence="1">The sequence shown here is derived from an EMBL/GenBank/DDBJ whole genome shotgun (WGS) entry which is preliminary data.</text>
</comment>
<reference evidence="1 2" key="1">
    <citation type="journal article" date="2018" name="Nat. Genet.">
        <title>The Rosa genome provides new insights in the design of modern roses.</title>
        <authorList>
            <person name="Bendahmane M."/>
        </authorList>
    </citation>
    <scope>NUCLEOTIDE SEQUENCE [LARGE SCALE GENOMIC DNA]</scope>
    <source>
        <strain evidence="2">cv. Old Blush</strain>
    </source>
</reference>
<sequence length="174" mass="19643">MSMGTDQSIDDFHARLINVTSQCYSLGDPFEEHRIVKKFLRSLPPSFQSKQTAIEEAQDIDTYSLDELVGNLKTFEMRVNPAKKVKSVAFNSVKKEEETEVSTEDLAYLTKQFKKFFKFRNSSGQGSKIILTLVQNAACLLKILLKETPNQTKFSKRKTSVKNLNVLSVVGLGI</sequence>
<protein>
    <recommendedName>
        <fullName evidence="3">UBN2 domain-containing protein</fullName>
    </recommendedName>
</protein>
<evidence type="ECO:0008006" key="3">
    <source>
        <dbReference type="Google" id="ProtNLM"/>
    </source>
</evidence>
<evidence type="ECO:0000313" key="1">
    <source>
        <dbReference type="EMBL" id="PRQ39087.1"/>
    </source>
</evidence>
<accession>A0A2P6QY07</accession>
<proteinExistence type="predicted"/>
<dbReference type="OMA" id="EITILTW"/>
<dbReference type="Gramene" id="PRQ39087">
    <property type="protein sequence ID" value="PRQ39087"/>
    <property type="gene ID" value="RchiOBHm_Chr4g0421211"/>
</dbReference>
<gene>
    <name evidence="1" type="ORF">RchiOBHm_Chr4g0421211</name>
</gene>
<dbReference type="EMBL" id="PDCK01000042">
    <property type="protein sequence ID" value="PRQ39087.1"/>
    <property type="molecule type" value="Genomic_DNA"/>
</dbReference>
<dbReference type="PANTHER" id="PTHR35317">
    <property type="entry name" value="OS04G0629600 PROTEIN"/>
    <property type="match status" value="1"/>
</dbReference>
<name>A0A2P6QY07_ROSCH</name>
<dbReference type="Pfam" id="PF14223">
    <property type="entry name" value="Retrotran_gag_2"/>
    <property type="match status" value="1"/>
</dbReference>
<dbReference type="Proteomes" id="UP000238479">
    <property type="component" value="Chromosome 4"/>
</dbReference>
<keyword evidence="2" id="KW-1185">Reference proteome</keyword>
<evidence type="ECO:0000313" key="2">
    <source>
        <dbReference type="Proteomes" id="UP000238479"/>
    </source>
</evidence>
<dbReference type="STRING" id="74649.A0A2P6QY07"/>
<organism evidence="1 2">
    <name type="scientific">Rosa chinensis</name>
    <name type="common">China rose</name>
    <dbReference type="NCBI Taxonomy" id="74649"/>
    <lineage>
        <taxon>Eukaryota</taxon>
        <taxon>Viridiplantae</taxon>
        <taxon>Streptophyta</taxon>
        <taxon>Embryophyta</taxon>
        <taxon>Tracheophyta</taxon>
        <taxon>Spermatophyta</taxon>
        <taxon>Magnoliopsida</taxon>
        <taxon>eudicotyledons</taxon>
        <taxon>Gunneridae</taxon>
        <taxon>Pentapetalae</taxon>
        <taxon>rosids</taxon>
        <taxon>fabids</taxon>
        <taxon>Rosales</taxon>
        <taxon>Rosaceae</taxon>
        <taxon>Rosoideae</taxon>
        <taxon>Rosoideae incertae sedis</taxon>
        <taxon>Rosa</taxon>
    </lineage>
</organism>
<dbReference type="AlphaFoldDB" id="A0A2P6QY07"/>
<dbReference type="PANTHER" id="PTHR35317:SF35">
    <property type="entry name" value="DUF4219 DOMAIN-CONTAINING PROTEIN"/>
    <property type="match status" value="1"/>
</dbReference>